<evidence type="ECO:0000313" key="2">
    <source>
        <dbReference type="Proteomes" id="UP000712673"/>
    </source>
</evidence>
<dbReference type="EMBL" id="VGLS01000807">
    <property type="protein sequence ID" value="MBM3226154.1"/>
    <property type="molecule type" value="Genomic_DNA"/>
</dbReference>
<dbReference type="Pfam" id="PF04245">
    <property type="entry name" value="NA37"/>
    <property type="match status" value="1"/>
</dbReference>
<dbReference type="Proteomes" id="UP000712673">
    <property type="component" value="Unassembled WGS sequence"/>
</dbReference>
<organism evidence="1 2">
    <name type="scientific">Tectimicrobiota bacterium</name>
    <dbReference type="NCBI Taxonomy" id="2528274"/>
    <lineage>
        <taxon>Bacteria</taxon>
        <taxon>Pseudomonadati</taxon>
        <taxon>Nitrospinota/Tectimicrobiota group</taxon>
        <taxon>Candidatus Tectimicrobiota</taxon>
    </lineage>
</organism>
<proteinExistence type="predicted"/>
<comment type="caution">
    <text evidence="1">The sequence shown here is derived from an EMBL/GenBank/DDBJ whole genome shotgun (WGS) entry which is preliminary data.</text>
</comment>
<sequence>MEAVTDIAIHEHFIIHVLDNRLPAVQCSHTLTPLPDTLRSSLQRYVLALLKPQFRRKRYGRFRPESTVLQAYQQILAGLRRHGQVQAEDVVAASQRIATRLFEVMRQAPQNGARPHPGVITPGDLLVGLFQGLAPQAEPEPWMFLLKVDLESGLQRQVQPYGPEGVQTVLTPRDGLLPRLSTEKVHKFALLRFADDPSAYDVIMADPQGGKPDIAKFFAEDFLETDAFRTAEEQAELLFTRTFDWVNLNEDSLSPQERGAVLQSVRT</sequence>
<reference evidence="1" key="1">
    <citation type="submission" date="2019-03" db="EMBL/GenBank/DDBJ databases">
        <title>Lake Tanganyika Metagenome-Assembled Genomes (MAGs).</title>
        <authorList>
            <person name="Tran P."/>
        </authorList>
    </citation>
    <scope>NUCLEOTIDE SEQUENCE</scope>
    <source>
        <strain evidence="1">K_DeepCast_65m_m2_066</strain>
    </source>
</reference>
<accession>A0A938B4K2</accession>
<evidence type="ECO:0000313" key="1">
    <source>
        <dbReference type="EMBL" id="MBM3226154.1"/>
    </source>
</evidence>
<dbReference type="AlphaFoldDB" id="A0A938B4K2"/>
<protein>
    <submittedName>
        <fullName evidence="1">Nucleoid-associated protein</fullName>
    </submittedName>
</protein>
<name>A0A938B4K2_UNCTE</name>
<gene>
    <name evidence="1" type="ORF">FJZ47_20495</name>
</gene>
<dbReference type="InterPro" id="IPR007358">
    <property type="entry name" value="Nucleoid_associated_NdpA"/>
</dbReference>
<dbReference type="GO" id="GO:0009295">
    <property type="term" value="C:nucleoid"/>
    <property type="evidence" value="ECO:0007669"/>
    <property type="project" value="InterPro"/>
</dbReference>
<feature type="non-terminal residue" evidence="1">
    <location>
        <position position="267"/>
    </location>
</feature>